<organism evidence="2 3">
    <name type="scientific">Haloprofundus marisrubri</name>
    <dbReference type="NCBI Taxonomy" id="1514971"/>
    <lineage>
        <taxon>Archaea</taxon>
        <taxon>Methanobacteriati</taxon>
        <taxon>Methanobacteriota</taxon>
        <taxon>Stenosarchaea group</taxon>
        <taxon>Halobacteria</taxon>
        <taxon>Halobacteriales</taxon>
        <taxon>Haloferacaceae</taxon>
        <taxon>Haloprofundus</taxon>
    </lineage>
</organism>
<keyword evidence="3" id="KW-1185">Reference proteome</keyword>
<protein>
    <recommendedName>
        <fullName evidence="1">UspA domain-containing protein</fullName>
    </recommendedName>
</protein>
<dbReference type="EMBL" id="LOPU01000004">
    <property type="protein sequence ID" value="KTG11376.1"/>
    <property type="molecule type" value="Genomic_DNA"/>
</dbReference>
<dbReference type="Proteomes" id="UP000054387">
    <property type="component" value="Unassembled WGS sequence"/>
</dbReference>
<dbReference type="CDD" id="cd00293">
    <property type="entry name" value="USP-like"/>
    <property type="match status" value="1"/>
</dbReference>
<dbReference type="OrthoDB" id="271068at2157"/>
<dbReference type="SUPFAM" id="SSF52402">
    <property type="entry name" value="Adenine nucleotide alpha hydrolases-like"/>
    <property type="match status" value="1"/>
</dbReference>
<dbReference type="InterPro" id="IPR006016">
    <property type="entry name" value="UspA"/>
</dbReference>
<accession>A0A0W1RE08</accession>
<comment type="caution">
    <text evidence="2">The sequence shown here is derived from an EMBL/GenBank/DDBJ whole genome shotgun (WGS) entry which is preliminary data.</text>
</comment>
<dbReference type="InterPro" id="IPR014729">
    <property type="entry name" value="Rossmann-like_a/b/a_fold"/>
</dbReference>
<evidence type="ECO:0000259" key="1">
    <source>
        <dbReference type="Pfam" id="PF00582"/>
    </source>
</evidence>
<name>A0A0W1RE08_9EURY</name>
<reference evidence="2 3" key="1">
    <citation type="submission" date="2015-12" db="EMBL/GenBank/DDBJ databases">
        <title>Haloprofundus marisrubri gen. nov., sp. nov., an extremely halophilic archaeon isolated from the Discovery deep brine-seawater interface in the Red Sea.</title>
        <authorList>
            <person name="Zhang G."/>
            <person name="Stingl U."/>
            <person name="Rashid M."/>
        </authorList>
    </citation>
    <scope>NUCLEOTIDE SEQUENCE [LARGE SCALE GENOMIC DNA]</scope>
    <source>
        <strain evidence="2 3">SB9</strain>
    </source>
</reference>
<dbReference type="RefSeq" id="WP_071391186.1">
    <property type="nucleotide sequence ID" value="NZ_LOPU01000004.1"/>
</dbReference>
<dbReference type="Pfam" id="PF00582">
    <property type="entry name" value="Usp"/>
    <property type="match status" value="1"/>
</dbReference>
<gene>
    <name evidence="2" type="ORF">AUR64_03730</name>
</gene>
<evidence type="ECO:0000313" key="2">
    <source>
        <dbReference type="EMBL" id="KTG11376.1"/>
    </source>
</evidence>
<dbReference type="Gene3D" id="3.40.50.620">
    <property type="entry name" value="HUPs"/>
    <property type="match status" value="1"/>
</dbReference>
<feature type="domain" description="UspA" evidence="1">
    <location>
        <begin position="1"/>
        <end position="144"/>
    </location>
</feature>
<proteinExistence type="predicted"/>
<sequence>MSERVLVPASRFDPWARAVADTVTSMEASATAVPHLVHVFDEIEWNSTVQQSDAATVPDPDELAERKSAIMAAATIFDDAGFDYTVIGIESETPSRALLDLVDEANIDRIYMYGRKRSPAGKTVFGSRLQTILANSPVPVIVLPADAASWPRDLATDS</sequence>
<evidence type="ECO:0000313" key="3">
    <source>
        <dbReference type="Proteomes" id="UP000054387"/>
    </source>
</evidence>
<dbReference type="AlphaFoldDB" id="A0A0W1RE08"/>